<sequence length="93" mass="9826">MLGRERLDIPQELCVEHFGNEGGVATRSTEAVRVTPAGKEVCIVAVGGGGAMLRLLGSGLLPVGARLAFLRSSRPAALYRPQLPSVSHEHQLP</sequence>
<reference evidence="1" key="1">
    <citation type="journal article" date="2023" name="Science">
        <title>Genome structures resolve the early diversification of teleost fishes.</title>
        <authorList>
            <person name="Parey E."/>
            <person name="Louis A."/>
            <person name="Montfort J."/>
            <person name="Bouchez O."/>
            <person name="Roques C."/>
            <person name="Iampietro C."/>
            <person name="Lluch J."/>
            <person name="Castinel A."/>
            <person name="Donnadieu C."/>
            <person name="Desvignes T."/>
            <person name="Floi Bucao C."/>
            <person name="Jouanno E."/>
            <person name="Wen M."/>
            <person name="Mejri S."/>
            <person name="Dirks R."/>
            <person name="Jansen H."/>
            <person name="Henkel C."/>
            <person name="Chen W.J."/>
            <person name="Zahm M."/>
            <person name="Cabau C."/>
            <person name="Klopp C."/>
            <person name="Thompson A.W."/>
            <person name="Robinson-Rechavi M."/>
            <person name="Braasch I."/>
            <person name="Lecointre G."/>
            <person name="Bobe J."/>
            <person name="Postlethwait J.H."/>
            <person name="Berthelot C."/>
            <person name="Roest Crollius H."/>
            <person name="Guiguen Y."/>
        </authorList>
    </citation>
    <scope>NUCLEOTIDE SEQUENCE</scope>
    <source>
        <strain evidence="1">WJC10195</strain>
    </source>
</reference>
<accession>A0A9Q1GC84</accession>
<gene>
    <name evidence="1" type="ORF">SKAU_G00023340</name>
</gene>
<dbReference type="Proteomes" id="UP001152622">
    <property type="component" value="Chromosome 1"/>
</dbReference>
<dbReference type="EMBL" id="JAINUF010000001">
    <property type="protein sequence ID" value="KAJ8381556.1"/>
    <property type="molecule type" value="Genomic_DNA"/>
</dbReference>
<dbReference type="AlphaFoldDB" id="A0A9Q1GC84"/>
<evidence type="ECO:0000313" key="2">
    <source>
        <dbReference type="Proteomes" id="UP001152622"/>
    </source>
</evidence>
<proteinExistence type="predicted"/>
<name>A0A9Q1GC84_SYNKA</name>
<evidence type="ECO:0000313" key="1">
    <source>
        <dbReference type="EMBL" id="KAJ8381556.1"/>
    </source>
</evidence>
<organism evidence="1 2">
    <name type="scientific">Synaphobranchus kaupii</name>
    <name type="common">Kaup's arrowtooth eel</name>
    <dbReference type="NCBI Taxonomy" id="118154"/>
    <lineage>
        <taxon>Eukaryota</taxon>
        <taxon>Metazoa</taxon>
        <taxon>Chordata</taxon>
        <taxon>Craniata</taxon>
        <taxon>Vertebrata</taxon>
        <taxon>Euteleostomi</taxon>
        <taxon>Actinopterygii</taxon>
        <taxon>Neopterygii</taxon>
        <taxon>Teleostei</taxon>
        <taxon>Anguilliformes</taxon>
        <taxon>Synaphobranchidae</taxon>
        <taxon>Synaphobranchus</taxon>
    </lineage>
</organism>
<protein>
    <submittedName>
        <fullName evidence="1">Uncharacterized protein</fullName>
    </submittedName>
</protein>
<comment type="caution">
    <text evidence="1">The sequence shown here is derived from an EMBL/GenBank/DDBJ whole genome shotgun (WGS) entry which is preliminary data.</text>
</comment>
<keyword evidence="2" id="KW-1185">Reference proteome</keyword>